<evidence type="ECO:0000313" key="2">
    <source>
        <dbReference type="Proteomes" id="UP000199340"/>
    </source>
</evidence>
<organism evidence="1 2">
    <name type="scientific">Lutimaribacter saemankumensis</name>
    <dbReference type="NCBI Taxonomy" id="490829"/>
    <lineage>
        <taxon>Bacteria</taxon>
        <taxon>Pseudomonadati</taxon>
        <taxon>Pseudomonadota</taxon>
        <taxon>Alphaproteobacteria</taxon>
        <taxon>Rhodobacterales</taxon>
        <taxon>Roseobacteraceae</taxon>
        <taxon>Lutimaribacter</taxon>
    </lineage>
</organism>
<name>A0A1G8IAW2_9RHOB</name>
<dbReference type="EMBL" id="FNEB01000001">
    <property type="protein sequence ID" value="SDI15891.1"/>
    <property type="molecule type" value="Genomic_DNA"/>
</dbReference>
<reference evidence="1 2" key="1">
    <citation type="submission" date="2016-10" db="EMBL/GenBank/DDBJ databases">
        <authorList>
            <person name="de Groot N.N."/>
        </authorList>
    </citation>
    <scope>NUCLEOTIDE SEQUENCE [LARGE SCALE GENOMIC DNA]</scope>
    <source>
        <strain evidence="1 2">DSM 28010</strain>
    </source>
</reference>
<dbReference type="Proteomes" id="UP000199340">
    <property type="component" value="Unassembled WGS sequence"/>
</dbReference>
<dbReference type="AlphaFoldDB" id="A0A1G8IAW2"/>
<dbReference type="RefSeq" id="WP_090026702.1">
    <property type="nucleotide sequence ID" value="NZ_FNEB01000001.1"/>
</dbReference>
<evidence type="ECO:0000313" key="1">
    <source>
        <dbReference type="EMBL" id="SDI15891.1"/>
    </source>
</evidence>
<protein>
    <submittedName>
        <fullName evidence="1">Uncharacterized protein</fullName>
    </submittedName>
</protein>
<proteinExistence type="predicted"/>
<gene>
    <name evidence="1" type="ORF">SAMN05421850_101838</name>
</gene>
<dbReference type="OrthoDB" id="7734559at2"/>
<keyword evidence="2" id="KW-1185">Reference proteome</keyword>
<dbReference type="STRING" id="490829.SAMN05421850_101838"/>
<accession>A0A1G8IAW2</accession>
<sequence>MTDSQKSPIARIGHRLKALPRKLPVLTTRGEASDESLARQYDAGLSIPVCDQTTEETEGARLREKGRFMARQEMWDELGGMIRDHDHAREATPGGTALADLLSYGARSDVVLPVETALSDPGLMSAHAPREGMIALEEVLQDHPDDYGVALVVAQAHVDIGWAWRGQGWISEVPEKHWEAFHHHFDRAEEILDRFDAFAEDSPALAAARCALLASTPAPKARVADDYEDLIDLDPGNPRHMRGLGNHLLPRWFGSYEQLELEARRTAARTGDIWGAGAYTWVYLDALAVDPVALGHLDVPFFLDGMRDILTRRPDQHYANQMAAFCAVTLQQPRCGRAPDSQGLREIRAALDWILRDHLTELHPLVWGVAAKGAQHATGPLARDEVARLGRDCALARIGRHFDAELRRGMRVVFDRTGPHLEPMDG</sequence>